<dbReference type="GO" id="GO:0008270">
    <property type="term" value="F:zinc ion binding"/>
    <property type="evidence" value="ECO:0007669"/>
    <property type="project" value="UniProtKB-KW"/>
</dbReference>
<evidence type="ECO:0000256" key="10">
    <source>
        <dbReference type="ARBA" id="ARBA00023242"/>
    </source>
</evidence>
<dbReference type="GO" id="GO:0043565">
    <property type="term" value="F:sequence-specific DNA binding"/>
    <property type="evidence" value="ECO:0007669"/>
    <property type="project" value="InterPro"/>
</dbReference>
<protein>
    <recommendedName>
        <fullName evidence="13">THAP-type domain-containing protein</fullName>
    </recommendedName>
</protein>
<dbReference type="PANTHER" id="PTHR46600:SF1">
    <property type="entry name" value="THAP DOMAIN-CONTAINING PROTEIN 1"/>
    <property type="match status" value="1"/>
</dbReference>
<comment type="subcellular location">
    <subcellularLocation>
        <location evidence="1">Nucleus</location>
        <location evidence="1">Nucleoplasm</location>
    </subcellularLocation>
</comment>
<comment type="similarity">
    <text evidence="2">Belongs to the THAP1 family.</text>
</comment>
<evidence type="ECO:0000313" key="15">
    <source>
        <dbReference type="Proteomes" id="UP000821866"/>
    </source>
</evidence>
<evidence type="ECO:0000313" key="14">
    <source>
        <dbReference type="EMBL" id="KAH7944734.1"/>
    </source>
</evidence>
<proteinExistence type="inferred from homology"/>
<keyword evidence="7" id="KW-0175">Coiled coil</keyword>
<dbReference type="Gene3D" id="6.20.210.20">
    <property type="entry name" value="THAP domain"/>
    <property type="match status" value="1"/>
</dbReference>
<keyword evidence="15" id="KW-1185">Reference proteome</keyword>
<sequence length="178" mass="19488">MPGCCSAPNCRSNYAGQPNVRVHVFPNDPVRRAAWTRAVPRKDFAPTKNTVLCEKHFVSSDYVKTSKYTDVKTGKTIEVPLKVFRLKPDAVPSDIINGIPTVLLLRWFTILKLSSSMSDQSSTFSSSPTIVDASSSVVGSLVSPQLRSPAHWSGRFDGVWNGSDVCPGHLHGWAWAMA</sequence>
<keyword evidence="4 12" id="KW-0863">Zinc-finger</keyword>
<dbReference type="EMBL" id="JABSTU010005336">
    <property type="protein sequence ID" value="KAH7944734.1"/>
    <property type="molecule type" value="Genomic_DNA"/>
</dbReference>
<dbReference type="SUPFAM" id="SSF57716">
    <property type="entry name" value="Glucocorticoid receptor-like (DNA-binding domain)"/>
    <property type="match status" value="1"/>
</dbReference>
<reference evidence="14" key="1">
    <citation type="journal article" date="2020" name="Cell">
        <title>Large-Scale Comparative Analyses of Tick Genomes Elucidate Their Genetic Diversity and Vector Capacities.</title>
        <authorList>
            <consortium name="Tick Genome and Microbiome Consortium (TIGMIC)"/>
            <person name="Jia N."/>
            <person name="Wang J."/>
            <person name="Shi W."/>
            <person name="Du L."/>
            <person name="Sun Y."/>
            <person name="Zhan W."/>
            <person name="Jiang J.F."/>
            <person name="Wang Q."/>
            <person name="Zhang B."/>
            <person name="Ji P."/>
            <person name="Bell-Sakyi L."/>
            <person name="Cui X.M."/>
            <person name="Yuan T.T."/>
            <person name="Jiang B.G."/>
            <person name="Yang W.F."/>
            <person name="Lam T.T."/>
            <person name="Chang Q.C."/>
            <person name="Ding S.J."/>
            <person name="Wang X.J."/>
            <person name="Zhu J.G."/>
            <person name="Ruan X.D."/>
            <person name="Zhao L."/>
            <person name="Wei J.T."/>
            <person name="Ye R.Z."/>
            <person name="Que T.C."/>
            <person name="Du C.H."/>
            <person name="Zhou Y.H."/>
            <person name="Cheng J.X."/>
            <person name="Dai P.F."/>
            <person name="Guo W.B."/>
            <person name="Han X.H."/>
            <person name="Huang E.J."/>
            <person name="Li L.F."/>
            <person name="Wei W."/>
            <person name="Gao Y.C."/>
            <person name="Liu J.Z."/>
            <person name="Shao H.Z."/>
            <person name="Wang X."/>
            <person name="Wang C.C."/>
            <person name="Yang T.C."/>
            <person name="Huo Q.B."/>
            <person name="Li W."/>
            <person name="Chen H.Y."/>
            <person name="Chen S.E."/>
            <person name="Zhou L.G."/>
            <person name="Ni X.B."/>
            <person name="Tian J.H."/>
            <person name="Sheng Y."/>
            <person name="Liu T."/>
            <person name="Pan Y.S."/>
            <person name="Xia L.Y."/>
            <person name="Li J."/>
            <person name="Zhao F."/>
            <person name="Cao W.C."/>
        </authorList>
    </citation>
    <scope>NUCLEOTIDE SEQUENCE</scope>
    <source>
        <strain evidence="14">Rmic-2018</strain>
    </source>
</reference>
<dbReference type="SMART" id="SM00980">
    <property type="entry name" value="THAP"/>
    <property type="match status" value="1"/>
</dbReference>
<evidence type="ECO:0000256" key="6">
    <source>
        <dbReference type="ARBA" id="ARBA00023015"/>
    </source>
</evidence>
<gene>
    <name evidence="14" type="ORF">HPB51_028550</name>
</gene>
<evidence type="ECO:0000256" key="7">
    <source>
        <dbReference type="ARBA" id="ARBA00023054"/>
    </source>
</evidence>
<reference evidence="14" key="2">
    <citation type="submission" date="2021-09" db="EMBL/GenBank/DDBJ databases">
        <authorList>
            <person name="Jia N."/>
            <person name="Wang J."/>
            <person name="Shi W."/>
            <person name="Du L."/>
            <person name="Sun Y."/>
            <person name="Zhan W."/>
            <person name="Jiang J."/>
            <person name="Wang Q."/>
            <person name="Zhang B."/>
            <person name="Ji P."/>
            <person name="Sakyi L.B."/>
            <person name="Cui X."/>
            <person name="Yuan T."/>
            <person name="Jiang B."/>
            <person name="Yang W."/>
            <person name="Lam T.T.-Y."/>
            <person name="Chang Q."/>
            <person name="Ding S."/>
            <person name="Wang X."/>
            <person name="Zhu J."/>
            <person name="Ruan X."/>
            <person name="Zhao L."/>
            <person name="Wei J."/>
            <person name="Que T."/>
            <person name="Du C."/>
            <person name="Cheng J."/>
            <person name="Dai P."/>
            <person name="Han X."/>
            <person name="Huang E."/>
            <person name="Gao Y."/>
            <person name="Liu J."/>
            <person name="Shao H."/>
            <person name="Ye R."/>
            <person name="Li L."/>
            <person name="Wei W."/>
            <person name="Wang X."/>
            <person name="Wang C."/>
            <person name="Huo Q."/>
            <person name="Li W."/>
            <person name="Guo W."/>
            <person name="Chen H."/>
            <person name="Chen S."/>
            <person name="Zhou L."/>
            <person name="Zhou L."/>
            <person name="Ni X."/>
            <person name="Tian J."/>
            <person name="Zhou Y."/>
            <person name="Sheng Y."/>
            <person name="Liu T."/>
            <person name="Pan Y."/>
            <person name="Xia L."/>
            <person name="Li J."/>
            <person name="Zhao F."/>
            <person name="Cao W."/>
        </authorList>
    </citation>
    <scope>NUCLEOTIDE SEQUENCE</scope>
    <source>
        <strain evidence="14">Rmic-2018</strain>
        <tissue evidence="14">Larvae</tissue>
    </source>
</reference>
<evidence type="ECO:0000256" key="8">
    <source>
        <dbReference type="ARBA" id="ARBA00023125"/>
    </source>
</evidence>
<evidence type="ECO:0000256" key="9">
    <source>
        <dbReference type="ARBA" id="ARBA00023163"/>
    </source>
</evidence>
<evidence type="ECO:0000259" key="13">
    <source>
        <dbReference type="PROSITE" id="PS50950"/>
    </source>
</evidence>
<dbReference type="InterPro" id="IPR038441">
    <property type="entry name" value="THAP_Znf_sf"/>
</dbReference>
<dbReference type="AlphaFoldDB" id="A0A9J6CX12"/>
<keyword evidence="3" id="KW-0479">Metal-binding</keyword>
<dbReference type="GO" id="GO:0005654">
    <property type="term" value="C:nucleoplasm"/>
    <property type="evidence" value="ECO:0007669"/>
    <property type="project" value="UniProtKB-SubCell"/>
</dbReference>
<name>A0A9J6CX12_RHIMP</name>
<evidence type="ECO:0000256" key="1">
    <source>
        <dbReference type="ARBA" id="ARBA00004642"/>
    </source>
</evidence>
<evidence type="ECO:0000256" key="11">
    <source>
        <dbReference type="ARBA" id="ARBA00023306"/>
    </source>
</evidence>
<evidence type="ECO:0000256" key="2">
    <source>
        <dbReference type="ARBA" id="ARBA00006177"/>
    </source>
</evidence>
<dbReference type="Proteomes" id="UP000821866">
    <property type="component" value="Unassembled WGS sequence"/>
</dbReference>
<keyword evidence="6" id="KW-0805">Transcription regulation</keyword>
<evidence type="ECO:0000256" key="3">
    <source>
        <dbReference type="ARBA" id="ARBA00022723"/>
    </source>
</evidence>
<dbReference type="PANTHER" id="PTHR46600">
    <property type="entry name" value="THAP DOMAIN-CONTAINING"/>
    <property type="match status" value="1"/>
</dbReference>
<accession>A0A9J6CX12</accession>
<keyword evidence="11" id="KW-0131">Cell cycle</keyword>
<comment type="caution">
    <text evidence="14">The sequence shown here is derived from an EMBL/GenBank/DDBJ whole genome shotgun (WGS) entry which is preliminary data.</text>
</comment>
<keyword evidence="8 12" id="KW-0238">DNA-binding</keyword>
<organism evidence="14 15">
    <name type="scientific">Rhipicephalus microplus</name>
    <name type="common">Cattle tick</name>
    <name type="synonym">Boophilus microplus</name>
    <dbReference type="NCBI Taxonomy" id="6941"/>
    <lineage>
        <taxon>Eukaryota</taxon>
        <taxon>Metazoa</taxon>
        <taxon>Ecdysozoa</taxon>
        <taxon>Arthropoda</taxon>
        <taxon>Chelicerata</taxon>
        <taxon>Arachnida</taxon>
        <taxon>Acari</taxon>
        <taxon>Parasitiformes</taxon>
        <taxon>Ixodida</taxon>
        <taxon>Ixodoidea</taxon>
        <taxon>Ixodidae</taxon>
        <taxon>Rhipicephalinae</taxon>
        <taxon>Rhipicephalus</taxon>
        <taxon>Boophilus</taxon>
    </lineage>
</organism>
<dbReference type="InterPro" id="IPR006612">
    <property type="entry name" value="THAP_Znf"/>
</dbReference>
<dbReference type="InterPro" id="IPR026516">
    <property type="entry name" value="THAP1/10"/>
</dbReference>
<keyword evidence="5" id="KW-0862">Zinc</keyword>
<dbReference type="Pfam" id="PF05485">
    <property type="entry name" value="THAP"/>
    <property type="match status" value="1"/>
</dbReference>
<keyword evidence="10" id="KW-0539">Nucleus</keyword>
<feature type="domain" description="THAP-type" evidence="13">
    <location>
        <begin position="1"/>
        <end position="95"/>
    </location>
</feature>
<keyword evidence="9" id="KW-0804">Transcription</keyword>
<evidence type="ECO:0000256" key="5">
    <source>
        <dbReference type="ARBA" id="ARBA00022833"/>
    </source>
</evidence>
<evidence type="ECO:0000256" key="12">
    <source>
        <dbReference type="PROSITE-ProRule" id="PRU00309"/>
    </source>
</evidence>
<dbReference type="PROSITE" id="PS50950">
    <property type="entry name" value="ZF_THAP"/>
    <property type="match status" value="1"/>
</dbReference>
<evidence type="ECO:0000256" key="4">
    <source>
        <dbReference type="ARBA" id="ARBA00022771"/>
    </source>
</evidence>